<comment type="caution">
    <text evidence="2">The sequence shown here is derived from an EMBL/GenBank/DDBJ whole genome shotgun (WGS) entry which is preliminary data.</text>
</comment>
<evidence type="ECO:0000313" key="3">
    <source>
        <dbReference type="Proteomes" id="UP001602245"/>
    </source>
</evidence>
<dbReference type="Pfam" id="PF13560">
    <property type="entry name" value="HTH_31"/>
    <property type="match status" value="1"/>
</dbReference>
<sequence length="283" mass="31002">MPDIIGPAIARDRLRAHLRELRESRGLSHDEVDQPHINEVESGLRLLPPLEVAALLARYEVDDAEAERLLLLAQIAWSRPWWARHGLTDEYQDYVAYEAEATRISIYEPLHVPGPLQTPRYARAATAVILRLPETDPAVVARAQVRAERQGRIAARAAAGDAPDFVAIVDEVVLRRAMGGAEVMAEQLDRLAAAAESGQVMLVVLPTRLGGHSGLGGVFELLEFGDDASLTTVLLESAIRDHIVRGAHVRALYRPIVDDLIGIGLRGADAVALVREIRQEIES</sequence>
<reference evidence="2 3" key="1">
    <citation type="submission" date="2024-10" db="EMBL/GenBank/DDBJ databases">
        <title>The Natural Products Discovery Center: Release of the First 8490 Sequenced Strains for Exploring Actinobacteria Biosynthetic Diversity.</title>
        <authorList>
            <person name="Kalkreuter E."/>
            <person name="Kautsar S.A."/>
            <person name="Yang D."/>
            <person name="Bader C.D."/>
            <person name="Teijaro C.N."/>
            <person name="Fluegel L."/>
            <person name="Davis C.M."/>
            <person name="Simpson J.R."/>
            <person name="Lauterbach L."/>
            <person name="Steele A.D."/>
            <person name="Gui C."/>
            <person name="Meng S."/>
            <person name="Li G."/>
            <person name="Viehrig K."/>
            <person name="Ye F."/>
            <person name="Su P."/>
            <person name="Kiefer A.F."/>
            <person name="Nichols A."/>
            <person name="Cepeda A.J."/>
            <person name="Yan W."/>
            <person name="Fan B."/>
            <person name="Jiang Y."/>
            <person name="Adhikari A."/>
            <person name="Zheng C.-J."/>
            <person name="Schuster L."/>
            <person name="Cowan T.M."/>
            <person name="Smanski M.J."/>
            <person name="Chevrette M.G."/>
            <person name="De Carvalho L.P.S."/>
            <person name="Shen B."/>
        </authorList>
    </citation>
    <scope>NUCLEOTIDE SEQUENCE [LARGE SCALE GENOMIC DNA]</scope>
    <source>
        <strain evidence="2 3">NPDC000087</strain>
    </source>
</reference>
<evidence type="ECO:0000259" key="1">
    <source>
        <dbReference type="Pfam" id="PF19054"/>
    </source>
</evidence>
<feature type="domain" description="DUF5753" evidence="1">
    <location>
        <begin position="91"/>
        <end position="276"/>
    </location>
</feature>
<dbReference type="RefSeq" id="WP_020516704.1">
    <property type="nucleotide sequence ID" value="NZ_JBIAZU010000003.1"/>
</dbReference>
<dbReference type="Proteomes" id="UP001602245">
    <property type="component" value="Unassembled WGS sequence"/>
</dbReference>
<dbReference type="InterPro" id="IPR043917">
    <property type="entry name" value="DUF5753"/>
</dbReference>
<dbReference type="InterPro" id="IPR001387">
    <property type="entry name" value="Cro/C1-type_HTH"/>
</dbReference>
<dbReference type="Pfam" id="PF19054">
    <property type="entry name" value="DUF5753"/>
    <property type="match status" value="1"/>
</dbReference>
<evidence type="ECO:0000313" key="2">
    <source>
        <dbReference type="EMBL" id="MFF5291133.1"/>
    </source>
</evidence>
<gene>
    <name evidence="2" type="ORF">ACFY35_16955</name>
</gene>
<protein>
    <submittedName>
        <fullName evidence="2">Helix-turn-helix domain-containing protein</fullName>
    </submittedName>
</protein>
<name>A0ABW6WCU3_9ACTN</name>
<keyword evidence="3" id="KW-1185">Reference proteome</keyword>
<organism evidence="2 3">
    <name type="scientific">Paractinoplanes globisporus</name>
    <dbReference type="NCBI Taxonomy" id="113565"/>
    <lineage>
        <taxon>Bacteria</taxon>
        <taxon>Bacillati</taxon>
        <taxon>Actinomycetota</taxon>
        <taxon>Actinomycetes</taxon>
        <taxon>Micromonosporales</taxon>
        <taxon>Micromonosporaceae</taxon>
        <taxon>Paractinoplanes</taxon>
    </lineage>
</organism>
<proteinExistence type="predicted"/>
<accession>A0ABW6WCU3</accession>
<dbReference type="EMBL" id="JBIAZU010000003">
    <property type="protein sequence ID" value="MFF5291133.1"/>
    <property type="molecule type" value="Genomic_DNA"/>
</dbReference>
<dbReference type="CDD" id="cd00093">
    <property type="entry name" value="HTH_XRE"/>
    <property type="match status" value="1"/>
</dbReference>